<organism evidence="1 2">
    <name type="scientific">Hymenobacter metallicola</name>
    <dbReference type="NCBI Taxonomy" id="2563114"/>
    <lineage>
        <taxon>Bacteria</taxon>
        <taxon>Pseudomonadati</taxon>
        <taxon>Bacteroidota</taxon>
        <taxon>Cytophagia</taxon>
        <taxon>Cytophagales</taxon>
        <taxon>Hymenobacteraceae</taxon>
        <taxon>Hymenobacter</taxon>
    </lineage>
</organism>
<sequence length="179" mass="20346">MARIGLSQEQLDKLTQRNPHLRVAAAERPAPTAKVVPHPAVQEFIDRIQTESAIAPLVFIVEPMGAPRQTRKDKWANPPREVIARYRATKDVIRAQALQQGYELGPTLHICFEVSMPASWSNKKKDQLRGKPHQQKPDVDNMSKLWMDAFHIDDSHVHTLHASKVWADTGRILVYPEKP</sequence>
<dbReference type="GO" id="GO:0000287">
    <property type="term" value="F:magnesium ion binding"/>
    <property type="evidence" value="ECO:0007669"/>
    <property type="project" value="InterPro"/>
</dbReference>
<dbReference type="Pfam" id="PF05866">
    <property type="entry name" value="RusA"/>
    <property type="match status" value="1"/>
</dbReference>
<dbReference type="SUPFAM" id="SSF103084">
    <property type="entry name" value="Holliday junction resolvase RusA"/>
    <property type="match status" value="1"/>
</dbReference>
<gene>
    <name evidence="1" type="ORF">E5K02_10035</name>
</gene>
<accession>A0A4Z0QJB0</accession>
<name>A0A4Z0QJB0_9BACT</name>
<keyword evidence="2" id="KW-1185">Reference proteome</keyword>
<comment type="caution">
    <text evidence="1">The sequence shown here is derived from an EMBL/GenBank/DDBJ whole genome shotgun (WGS) entry which is preliminary data.</text>
</comment>
<evidence type="ECO:0000313" key="2">
    <source>
        <dbReference type="Proteomes" id="UP000298471"/>
    </source>
</evidence>
<dbReference type="InterPro" id="IPR036614">
    <property type="entry name" value="RusA-like_sf"/>
</dbReference>
<proteinExistence type="predicted"/>
<dbReference type="GO" id="GO:0006281">
    <property type="term" value="P:DNA repair"/>
    <property type="evidence" value="ECO:0007669"/>
    <property type="project" value="InterPro"/>
</dbReference>
<dbReference type="OrthoDB" id="6196077at2"/>
<protein>
    <submittedName>
        <fullName evidence="1">RusA family crossover junction endodeoxyribonuclease</fullName>
    </submittedName>
</protein>
<dbReference type="RefSeq" id="WP_135394547.1">
    <property type="nucleotide sequence ID" value="NZ_SRMB01000001.1"/>
</dbReference>
<dbReference type="EMBL" id="SRMB01000001">
    <property type="protein sequence ID" value="TGE29775.1"/>
    <property type="molecule type" value="Genomic_DNA"/>
</dbReference>
<dbReference type="InterPro" id="IPR008822">
    <property type="entry name" value="Endonuclease_RusA-like"/>
</dbReference>
<dbReference type="Gene3D" id="3.30.1330.70">
    <property type="entry name" value="Holliday junction resolvase RusA"/>
    <property type="match status" value="1"/>
</dbReference>
<dbReference type="GO" id="GO:0006310">
    <property type="term" value="P:DNA recombination"/>
    <property type="evidence" value="ECO:0007669"/>
    <property type="project" value="InterPro"/>
</dbReference>
<reference evidence="1 2" key="1">
    <citation type="submission" date="2019-04" db="EMBL/GenBank/DDBJ databases">
        <authorList>
            <person name="Feng G."/>
            <person name="Zhang J."/>
            <person name="Zhu H."/>
        </authorList>
    </citation>
    <scope>NUCLEOTIDE SEQUENCE [LARGE SCALE GENOMIC DNA]</scope>
    <source>
        <strain evidence="1 2">9PBR-1</strain>
    </source>
</reference>
<evidence type="ECO:0000313" key="1">
    <source>
        <dbReference type="EMBL" id="TGE29775.1"/>
    </source>
</evidence>
<dbReference type="AlphaFoldDB" id="A0A4Z0QJB0"/>
<dbReference type="Proteomes" id="UP000298471">
    <property type="component" value="Unassembled WGS sequence"/>
</dbReference>